<sequence>MSNHALANLPVKTLGRLLAQPGALNSQDFEEAMGVAMTKVHDMDGKDCIRVLGALMHVPSATRPDSASLQALGARLSAGLADISNNDMAELAENLAEVSVPVAPVFARLSAAFSLRVSGASAPQLTKVASAFARARLADRRLFPRMAQGALKQLHVFSPPDLSSFVSAFAAVGLCHEPLLAASAKVLVAFGPRLSALDLALVAFAYAQFFLVFPGVTSMLQARLPECAHELPLERLAELTVSCARLDVKSPELQAALARNLQLGPLSDELFGQVCGLVGLGFLTAAAVANGNRAHAQGVWWLLDLLESLGLAAEDARLERGGAVAEFWGSALGALFPALQGFFPVLSPTEIATAYRALRQLPPCLVRAMPNSPCWQAHEQLALRCLSLASVEAFDFQLQTSLLYSQLCLYPELWSNGNEGASLTNPTWAPFLTSFTASSAAWQQMEPPAEMEPRTAEQAAALQLLWKPENLEKASKAEHRNRPVALELQEYIRASSAGAAVEGPLWEGPCEIHAAVGTLAFCLMPEEAYFKLGRQESFSQDLDEEKGELCHEMAAQLHLLRARGWHVKALSFHTWRRLGRSQRQGRANRYPSKPLV</sequence>
<protein>
    <submittedName>
        <fullName evidence="2">AcbC protein</fullName>
    </submittedName>
</protein>
<evidence type="ECO:0000259" key="1">
    <source>
        <dbReference type="Pfam" id="PF26188"/>
    </source>
</evidence>
<name>A0A812HNS4_9DINO</name>
<accession>A0A812HNS4</accession>
<keyword evidence="3" id="KW-1185">Reference proteome</keyword>
<gene>
    <name evidence="2" type="primary">acbC</name>
    <name evidence="2" type="ORF">SNAT2548_LOCUS1770</name>
</gene>
<evidence type="ECO:0000313" key="2">
    <source>
        <dbReference type="EMBL" id="CAE6956589.1"/>
    </source>
</evidence>
<dbReference type="EMBL" id="CAJNDS010000102">
    <property type="protein sequence ID" value="CAE6956589.1"/>
    <property type="molecule type" value="Genomic_DNA"/>
</dbReference>
<organism evidence="2 3">
    <name type="scientific">Symbiodinium natans</name>
    <dbReference type="NCBI Taxonomy" id="878477"/>
    <lineage>
        <taxon>Eukaryota</taxon>
        <taxon>Sar</taxon>
        <taxon>Alveolata</taxon>
        <taxon>Dinophyceae</taxon>
        <taxon>Suessiales</taxon>
        <taxon>Symbiodiniaceae</taxon>
        <taxon>Symbiodinium</taxon>
    </lineage>
</organism>
<dbReference type="InterPro" id="IPR058917">
    <property type="entry name" value="RESC6_dom"/>
</dbReference>
<dbReference type="Proteomes" id="UP000604046">
    <property type="component" value="Unassembled WGS sequence"/>
</dbReference>
<evidence type="ECO:0000313" key="3">
    <source>
        <dbReference type="Proteomes" id="UP000604046"/>
    </source>
</evidence>
<dbReference type="Pfam" id="PF26188">
    <property type="entry name" value="RESC6"/>
    <property type="match status" value="1"/>
</dbReference>
<dbReference type="AlphaFoldDB" id="A0A812HNS4"/>
<proteinExistence type="predicted"/>
<comment type="caution">
    <text evidence="2">The sequence shown here is derived from an EMBL/GenBank/DDBJ whole genome shotgun (WGS) entry which is preliminary data.</text>
</comment>
<dbReference type="OrthoDB" id="426302at2759"/>
<feature type="domain" description="RNA-editing substrate-binding complex 6 protein" evidence="1">
    <location>
        <begin position="103"/>
        <end position="259"/>
    </location>
</feature>
<reference evidence="2" key="1">
    <citation type="submission" date="2021-02" db="EMBL/GenBank/DDBJ databases">
        <authorList>
            <person name="Dougan E. K."/>
            <person name="Rhodes N."/>
            <person name="Thang M."/>
            <person name="Chan C."/>
        </authorList>
    </citation>
    <scope>NUCLEOTIDE SEQUENCE</scope>
</reference>